<dbReference type="RefSeq" id="WP_117363456.1">
    <property type="nucleotide sequence ID" value="NZ_CP024047.1"/>
</dbReference>
<accession>A0A346PTC7</accession>
<dbReference type="EMBL" id="CP024047">
    <property type="protein sequence ID" value="AXR77266.1"/>
    <property type="molecule type" value="Genomic_DNA"/>
</dbReference>
<evidence type="ECO:0000313" key="3">
    <source>
        <dbReference type="EMBL" id="AXR77266.1"/>
    </source>
</evidence>
<reference evidence="5" key="2">
    <citation type="submission" date="2018-02" db="EMBL/GenBank/DDBJ databases">
        <title>Phenotypic and genomic properties of facultatively anaerobic sulfur-reducing natronoarchaea from hypersaline soda lakes.</title>
        <authorList>
            <person name="Sorokin D.Y."/>
            <person name="Kublanov I.V."/>
            <person name="Roman P."/>
            <person name="Sinninghe Damste J.S."/>
            <person name="Golyshin P.N."/>
            <person name="Rojo D."/>
            <person name="Ciordia S."/>
            <person name="Mena M.D.C."/>
            <person name="Ferrer M."/>
            <person name="Messina E."/>
            <person name="Smedile F."/>
            <person name="La Spada G."/>
            <person name="La Cono V."/>
            <person name="Yakimov M.M."/>
        </authorList>
    </citation>
    <scope>NUCLEOTIDE SEQUENCE [LARGE SCALE GENOMIC DNA]</scope>
    <source>
        <strain evidence="5">AArc-Mg</strain>
    </source>
</reference>
<keyword evidence="2" id="KW-0472">Membrane</keyword>
<name>A0A346PTC7_9EURY</name>
<feature type="region of interest" description="Disordered" evidence="1">
    <location>
        <begin position="53"/>
        <end position="110"/>
    </location>
</feature>
<sequence length="110" mass="11600">MAERTSDLTSAAVPLQVDFTIGIAALVTIAMTVFALVLLYLAFGPHNRQLEAAVTSNGSSQVDRDETELEHAESRSDDVELETGSDDGVGLESDASTSPGDGDSKSLEER</sequence>
<dbReference type="GeneID" id="37643271"/>
<feature type="compositionally biased region" description="Basic and acidic residues" evidence="1">
    <location>
        <begin position="69"/>
        <end position="78"/>
    </location>
</feature>
<evidence type="ECO:0000256" key="2">
    <source>
        <dbReference type="SAM" id="Phobius"/>
    </source>
</evidence>
<reference evidence="6" key="1">
    <citation type="submission" date="2017-10" db="EMBL/GenBank/DDBJ databases">
        <title>Phenotypic and genomic properties of facultatively anaerobic sulfur-reducing natronoarchaea from hypersaline soda lakes.</title>
        <authorList>
            <person name="Sorokin D.Y."/>
            <person name="Kublanov I.V."/>
            <person name="Roman P."/>
            <person name="Sinninghe Damste J.S."/>
            <person name="Golyshin P.N."/>
            <person name="Rojo D."/>
            <person name="Ciordia S."/>
            <person name="Mena Md.C."/>
            <person name="Ferrer M."/>
            <person name="Messina E."/>
            <person name="Smedile F."/>
            <person name="La Spada G."/>
            <person name="La Cono V."/>
            <person name="Yakimov M.M."/>
        </authorList>
    </citation>
    <scope>NUCLEOTIDE SEQUENCE [LARGE SCALE GENOMIC DNA]</scope>
    <source>
        <strain evidence="6">AArc1</strain>
    </source>
</reference>
<keyword evidence="2" id="KW-0812">Transmembrane</keyword>
<keyword evidence="2" id="KW-1133">Transmembrane helix</keyword>
<reference evidence="4" key="3">
    <citation type="journal article" date="2019" name="Int. J. Syst. Evol. Microbiol.">
        <title>Natronolimnobius sulfurireducens sp. nov. and Halalkaliarchaeum desulfuricum gen. nov., sp. nov., the first sulfur-respiring alkaliphilic haloarchaea from hypersaline alkaline lakes.</title>
        <authorList>
            <person name="Sorokin D.Y."/>
            <person name="Yakimov M."/>
            <person name="Messina E."/>
            <person name="Merkel A.Y."/>
            <person name="Bale N.J."/>
            <person name="Sinninghe Damste J.S."/>
        </authorList>
    </citation>
    <scope>NUCLEOTIDE SEQUENCE</scope>
    <source>
        <strain evidence="4">AArc-Mg</strain>
        <strain evidence="3">AArc1</strain>
    </source>
</reference>
<feature type="transmembrane region" description="Helical" evidence="2">
    <location>
        <begin position="20"/>
        <end position="43"/>
    </location>
</feature>
<organism evidence="4 5">
    <name type="scientific">Natrarchaeobaculum sulfurireducens</name>
    <dbReference type="NCBI Taxonomy" id="2044521"/>
    <lineage>
        <taxon>Archaea</taxon>
        <taxon>Methanobacteriati</taxon>
        <taxon>Methanobacteriota</taxon>
        <taxon>Stenosarchaea group</taxon>
        <taxon>Halobacteria</taxon>
        <taxon>Halobacteriales</taxon>
        <taxon>Natrialbaceae</taxon>
        <taxon>Natrarchaeobaculum</taxon>
    </lineage>
</organism>
<evidence type="ECO:0000313" key="6">
    <source>
        <dbReference type="Proteomes" id="UP000258707"/>
    </source>
</evidence>
<dbReference type="Proteomes" id="UP000258613">
    <property type="component" value="Chromosome"/>
</dbReference>
<accession>A0A346PCM1</accession>
<dbReference type="KEGG" id="nan:AArc1_0925"/>
<protein>
    <submittedName>
        <fullName evidence="4">Uncharacterized protein</fullName>
    </submittedName>
</protein>
<dbReference type="EMBL" id="CP027033">
    <property type="protein sequence ID" value="AXR82772.1"/>
    <property type="molecule type" value="Genomic_DNA"/>
</dbReference>
<keyword evidence="5" id="KW-1185">Reference proteome</keyword>
<gene>
    <name evidence="3" type="ORF">AArc1_0925</name>
    <name evidence="4" type="ORF">AArcMg_2782</name>
</gene>
<evidence type="ECO:0000313" key="4">
    <source>
        <dbReference type="EMBL" id="AXR82772.1"/>
    </source>
</evidence>
<proteinExistence type="predicted"/>
<dbReference type="Proteomes" id="UP000258707">
    <property type="component" value="Chromosome"/>
</dbReference>
<evidence type="ECO:0000256" key="1">
    <source>
        <dbReference type="SAM" id="MobiDB-lite"/>
    </source>
</evidence>
<dbReference type="KEGG" id="nag:AArcMg_2782"/>
<dbReference type="OrthoDB" id="386630at2157"/>
<evidence type="ECO:0000313" key="5">
    <source>
        <dbReference type="Proteomes" id="UP000258613"/>
    </source>
</evidence>
<dbReference type="AlphaFoldDB" id="A0A346PTC7"/>